<reference evidence="1 2" key="1">
    <citation type="journal article" date="2011" name="Genome Res.">
        <title>Phylogeny-wide analysis of social amoeba genomes highlights ancient origins for complex intercellular communication.</title>
        <authorList>
            <person name="Heidel A.J."/>
            <person name="Lawal H.M."/>
            <person name="Felder M."/>
            <person name="Schilde C."/>
            <person name="Helps N.R."/>
            <person name="Tunggal B."/>
            <person name="Rivero F."/>
            <person name="John U."/>
            <person name="Schleicher M."/>
            <person name="Eichinger L."/>
            <person name="Platzer M."/>
            <person name="Noegel A.A."/>
            <person name="Schaap P."/>
            <person name="Gloeckner G."/>
        </authorList>
    </citation>
    <scope>NUCLEOTIDE SEQUENCE [LARGE SCALE GENOMIC DNA]</scope>
    <source>
        <strain evidence="2">ATCC 26659 / Pp 5 / PN500</strain>
    </source>
</reference>
<dbReference type="EMBL" id="ADBJ01000060">
    <property type="protein sequence ID" value="EFA74940.1"/>
    <property type="molecule type" value="Genomic_DNA"/>
</dbReference>
<sequence length="160" mass="18923">MEVDGAIINSIENDHLEILKILWPHFKTSPITFPLRTKELLIDNEDTDLLKWLYENITDFGEMIPISYFFKSIEKGNLSMAKLIFEHIPKPNTIEISKTLYFAPFTSDILCQNHYEILEWIFETFKDELTKEKVIVYKQVLESNYPNSIESIEIINKYLK</sequence>
<accession>D3BV02</accession>
<evidence type="ECO:0000313" key="1">
    <source>
        <dbReference type="EMBL" id="EFA74940.1"/>
    </source>
</evidence>
<gene>
    <name evidence="1" type="ORF">PPL_11974</name>
</gene>
<evidence type="ECO:0000313" key="2">
    <source>
        <dbReference type="Proteomes" id="UP000001396"/>
    </source>
</evidence>
<dbReference type="InParanoid" id="D3BV02"/>
<protein>
    <submittedName>
        <fullName evidence="1">Uncharacterized protein</fullName>
    </submittedName>
</protein>
<dbReference type="GeneID" id="31367442"/>
<comment type="caution">
    <text evidence="1">The sequence shown here is derived from an EMBL/GenBank/DDBJ whole genome shotgun (WGS) entry which is preliminary data.</text>
</comment>
<dbReference type="Proteomes" id="UP000001396">
    <property type="component" value="Unassembled WGS sequence"/>
</dbReference>
<dbReference type="SUPFAM" id="SSF140860">
    <property type="entry name" value="Pseudo ankyrin repeat-like"/>
    <property type="match status" value="1"/>
</dbReference>
<dbReference type="RefSeq" id="XP_020427074.1">
    <property type="nucleotide sequence ID" value="XM_020582720.1"/>
</dbReference>
<keyword evidence="2" id="KW-1185">Reference proteome</keyword>
<name>D3BV02_HETP5</name>
<proteinExistence type="predicted"/>
<organism evidence="1 2">
    <name type="scientific">Heterostelium pallidum (strain ATCC 26659 / Pp 5 / PN500)</name>
    <name type="common">Cellular slime mold</name>
    <name type="synonym">Polysphondylium pallidum</name>
    <dbReference type="NCBI Taxonomy" id="670386"/>
    <lineage>
        <taxon>Eukaryota</taxon>
        <taxon>Amoebozoa</taxon>
        <taxon>Evosea</taxon>
        <taxon>Eumycetozoa</taxon>
        <taxon>Dictyostelia</taxon>
        <taxon>Acytosteliales</taxon>
        <taxon>Acytosteliaceae</taxon>
        <taxon>Heterostelium</taxon>
    </lineage>
</organism>
<dbReference type="AlphaFoldDB" id="D3BV02"/>